<dbReference type="Gene3D" id="3.40.50.1980">
    <property type="entry name" value="Nitrogenase molybdenum iron protein domain"/>
    <property type="match status" value="2"/>
</dbReference>
<evidence type="ECO:0000256" key="2">
    <source>
        <dbReference type="ARBA" id="ARBA00022448"/>
    </source>
</evidence>
<organism evidence="4 5">
    <name type="scientific">Breznakibacter xylanolyticus</name>
    <dbReference type="NCBI Taxonomy" id="990"/>
    <lineage>
        <taxon>Bacteria</taxon>
        <taxon>Pseudomonadati</taxon>
        <taxon>Bacteroidota</taxon>
        <taxon>Bacteroidia</taxon>
        <taxon>Marinilabiliales</taxon>
        <taxon>Marinilabiliaceae</taxon>
        <taxon>Breznakibacter</taxon>
    </lineage>
</organism>
<dbReference type="AlphaFoldDB" id="A0A2W7P1F0"/>
<comment type="caution">
    <text evidence="4">The sequence shown here is derived from an EMBL/GenBank/DDBJ whole genome shotgun (WGS) entry which is preliminary data.</text>
</comment>
<gene>
    <name evidence="4" type="ORF">LX69_00923</name>
</gene>
<keyword evidence="2" id="KW-0813">Transport</keyword>
<evidence type="ECO:0000313" key="4">
    <source>
        <dbReference type="EMBL" id="PZX19256.1"/>
    </source>
</evidence>
<reference evidence="4 5" key="1">
    <citation type="submission" date="2018-06" db="EMBL/GenBank/DDBJ databases">
        <title>Genomic Encyclopedia of Archaeal and Bacterial Type Strains, Phase II (KMG-II): from individual species to whole genera.</title>
        <authorList>
            <person name="Goeker M."/>
        </authorList>
    </citation>
    <scope>NUCLEOTIDE SEQUENCE [LARGE SCALE GENOMIC DNA]</scope>
    <source>
        <strain evidence="4 5">DSM 6779</strain>
    </source>
</reference>
<evidence type="ECO:0000256" key="1">
    <source>
        <dbReference type="ARBA" id="ARBA00011028"/>
    </source>
</evidence>
<comment type="similarity">
    <text evidence="1">Belongs to the bacterial solute-binding protein 9 family.</text>
</comment>
<dbReference type="PROSITE" id="PS51257">
    <property type="entry name" value="PROKAR_LIPOPROTEIN"/>
    <property type="match status" value="1"/>
</dbReference>
<dbReference type="PANTHER" id="PTHR42953">
    <property type="entry name" value="HIGH-AFFINITY ZINC UPTAKE SYSTEM PROTEIN ZNUA-RELATED"/>
    <property type="match status" value="1"/>
</dbReference>
<name>A0A2W7P1F0_9BACT</name>
<dbReference type="Proteomes" id="UP000249239">
    <property type="component" value="Unassembled WGS sequence"/>
</dbReference>
<sequence>MINKLLIAIIPLVLGGCVPKKTTEVASIINVSIVPQKFFIEQMVGDRYQVNVVLEKGANHETYEPSPRQMMLLEEAPLYLMLCHNGFDQPWVDKLMARHPDLKVVDLSAGIQLLAGDACDHGDNHHHDHHHAVDPHIWIAPSTAKRLVENLKDALLQNFPHDSVLIVDGYQRLRSKMDSVDARYARELKPHAGKSFMVYHPATSYLARDYALNEISIESDGKEPSVARLKELIEQARIEDVNMILMQKEFDERHVQVLAQETGASVVAFDPMSENWFDFADSLLRQFTENLSHP</sequence>
<keyword evidence="5" id="KW-1185">Reference proteome</keyword>
<dbReference type="InterPro" id="IPR006127">
    <property type="entry name" value="ZnuA-like"/>
</dbReference>
<dbReference type="GO" id="GO:0030001">
    <property type="term" value="P:metal ion transport"/>
    <property type="evidence" value="ECO:0007669"/>
    <property type="project" value="InterPro"/>
</dbReference>
<keyword evidence="3" id="KW-0732">Signal</keyword>
<dbReference type="PANTHER" id="PTHR42953:SF3">
    <property type="entry name" value="HIGH-AFFINITY ZINC UPTAKE SYSTEM PROTEIN ZNUA"/>
    <property type="match status" value="1"/>
</dbReference>
<dbReference type="Pfam" id="PF01297">
    <property type="entry name" value="ZnuA"/>
    <property type="match status" value="1"/>
</dbReference>
<protein>
    <submittedName>
        <fullName evidence="4">Zinc transport system substrate-binding protein</fullName>
    </submittedName>
</protein>
<evidence type="ECO:0000313" key="5">
    <source>
        <dbReference type="Proteomes" id="UP000249239"/>
    </source>
</evidence>
<dbReference type="GO" id="GO:0046872">
    <property type="term" value="F:metal ion binding"/>
    <property type="evidence" value="ECO:0007669"/>
    <property type="project" value="InterPro"/>
</dbReference>
<proteinExistence type="inferred from homology"/>
<evidence type="ECO:0000256" key="3">
    <source>
        <dbReference type="ARBA" id="ARBA00022729"/>
    </source>
</evidence>
<accession>A0A2W7P1F0</accession>
<dbReference type="SUPFAM" id="SSF53807">
    <property type="entry name" value="Helical backbone' metal receptor"/>
    <property type="match status" value="1"/>
</dbReference>
<dbReference type="InterPro" id="IPR050492">
    <property type="entry name" value="Bact_metal-bind_prot9"/>
</dbReference>
<dbReference type="EMBL" id="QKZK01000005">
    <property type="protein sequence ID" value="PZX19256.1"/>
    <property type="molecule type" value="Genomic_DNA"/>
</dbReference>